<dbReference type="Gene3D" id="2.30.40.10">
    <property type="entry name" value="Urease, subunit C, domain 1"/>
    <property type="match status" value="1"/>
</dbReference>
<accession>A0A553UZV1</accession>
<proteinExistence type="predicted"/>
<dbReference type="OrthoDB" id="9807210at2"/>
<dbReference type="NCBIfam" id="NF006269">
    <property type="entry name" value="PRK08418.1"/>
    <property type="match status" value="1"/>
</dbReference>
<comment type="caution">
    <text evidence="3">The sequence shown here is derived from an EMBL/GenBank/DDBJ whole genome shotgun (WGS) entry which is preliminary data.</text>
</comment>
<dbReference type="PANTHER" id="PTHR43794:SF11">
    <property type="entry name" value="AMIDOHYDROLASE-RELATED DOMAIN-CONTAINING PROTEIN"/>
    <property type="match status" value="1"/>
</dbReference>
<dbReference type="InterPro" id="IPR050287">
    <property type="entry name" value="MTA/SAH_deaminase"/>
</dbReference>
<dbReference type="EMBL" id="VKGC01000005">
    <property type="protein sequence ID" value="TSA85720.1"/>
    <property type="molecule type" value="Genomic_DNA"/>
</dbReference>
<dbReference type="InterPro" id="IPR011059">
    <property type="entry name" value="Metal-dep_hydrolase_composite"/>
</dbReference>
<evidence type="ECO:0000313" key="4">
    <source>
        <dbReference type="Proteomes" id="UP000319322"/>
    </source>
</evidence>
<dbReference type="SUPFAM" id="SSF51556">
    <property type="entry name" value="Metallo-dependent hydrolases"/>
    <property type="match status" value="1"/>
</dbReference>
<dbReference type="Proteomes" id="UP000319322">
    <property type="component" value="Unassembled WGS sequence"/>
</dbReference>
<reference evidence="4" key="1">
    <citation type="submission" date="2019-07" db="EMBL/GenBank/DDBJ databases">
        <title>Helicobacter labacensis sp. nov., Helicobacter mehlei sp. nov. and Helicobacter vulpis sp. nov., isolated from gastric mucosa of red fox (Vulpis vulpis).</title>
        <authorList>
            <person name="Papic B."/>
        </authorList>
    </citation>
    <scope>NUCLEOTIDE SEQUENCE [LARGE SCALE GENOMIC DNA]</scope>
    <source>
        <strain evidence="4">L8b</strain>
    </source>
</reference>
<keyword evidence="4" id="KW-1185">Reference proteome</keyword>
<dbReference type="InterPro" id="IPR032466">
    <property type="entry name" value="Metal_Hydrolase"/>
</dbReference>
<dbReference type="Pfam" id="PF01979">
    <property type="entry name" value="Amidohydro_1"/>
    <property type="match status" value="1"/>
</dbReference>
<dbReference type="InterPro" id="IPR006680">
    <property type="entry name" value="Amidohydro-rel"/>
</dbReference>
<keyword evidence="1 3" id="KW-0378">Hydrolase</keyword>
<name>A0A553UZV1_9HELI</name>
<feature type="domain" description="Amidohydrolase-related" evidence="2">
    <location>
        <begin position="58"/>
        <end position="407"/>
    </location>
</feature>
<dbReference type="GO" id="GO:0016810">
    <property type="term" value="F:hydrolase activity, acting on carbon-nitrogen (but not peptide) bonds"/>
    <property type="evidence" value="ECO:0007669"/>
    <property type="project" value="InterPro"/>
</dbReference>
<reference evidence="3 4" key="2">
    <citation type="submission" date="2019-07" db="EMBL/GenBank/DDBJ databases">
        <title>Helicobacter labacensis sp. nov., Helicobacter mehlei sp. nov. and Helicobacter vulpis sp. nov., isolated from gastric mucosa of red fox (Vulpis vulpis).</title>
        <authorList>
            <person name="Kusar D."/>
            <person name="Gruntar I."/>
            <person name="Pate M."/>
            <person name="Zajc U."/>
            <person name="Ocepek M."/>
        </authorList>
    </citation>
    <scope>NUCLEOTIDE SEQUENCE [LARGE SCALE GENOMIC DNA]</scope>
    <source>
        <strain evidence="3 4">L8b</strain>
    </source>
</reference>
<evidence type="ECO:0000313" key="3">
    <source>
        <dbReference type="EMBL" id="TSA85720.1"/>
    </source>
</evidence>
<sequence>MSMQIIGASWLWVCDPNFSILQNSGLLIQEGHIARVGDYAHLVDSHPKALSVFYPHCVLLPALINPHVHFEFSNQQDSFAYGSFEAWLTSVIQQRDRVLRHSHKSIQQAIAEQLKSGVASVGAISSYGLDRTLLANSPLRVVFFDELLGGSAPIEPALQTFQERHALSLQHKSPTFTPAIAIHAPYSVHKDLAKKVLSTIKSPVISAHFLESQAELEWLEQQKGWFARFYTDILGVPNPKPLYHSVAEFLDLFKNQRLLLVHGLFAKEEHLKYAKKTAQLTLISCPRSNRLLSGQVLDPTPLKKLGIPLSIATDGKSSNYNLDFLEELRTALFAYQAPLKELAIQLILSATWHAAQALGLNNGSLQAGKLADLAIFSFKGKGTPADALNWLLHAKKAKVVYVGGKLVIWQAKN</sequence>
<gene>
    <name evidence="3" type="ORF">FNE76_02925</name>
</gene>
<evidence type="ECO:0000256" key="1">
    <source>
        <dbReference type="ARBA" id="ARBA00022801"/>
    </source>
</evidence>
<dbReference type="Gene3D" id="3.20.20.140">
    <property type="entry name" value="Metal-dependent hydrolases"/>
    <property type="match status" value="1"/>
</dbReference>
<organism evidence="3 4">
    <name type="scientific">Helicobacter mehlei</name>
    <dbReference type="NCBI Taxonomy" id="2316080"/>
    <lineage>
        <taxon>Bacteria</taxon>
        <taxon>Pseudomonadati</taxon>
        <taxon>Campylobacterota</taxon>
        <taxon>Epsilonproteobacteria</taxon>
        <taxon>Campylobacterales</taxon>
        <taxon>Helicobacteraceae</taxon>
        <taxon>Helicobacter</taxon>
    </lineage>
</organism>
<protein>
    <submittedName>
        <fullName evidence="3">Metal-dependent hydrolase</fullName>
    </submittedName>
</protein>
<dbReference type="AlphaFoldDB" id="A0A553UZV1"/>
<dbReference type="SUPFAM" id="SSF51338">
    <property type="entry name" value="Composite domain of metallo-dependent hydrolases"/>
    <property type="match status" value="1"/>
</dbReference>
<evidence type="ECO:0000259" key="2">
    <source>
        <dbReference type="Pfam" id="PF01979"/>
    </source>
</evidence>
<reference evidence="3 4" key="3">
    <citation type="submission" date="2019-07" db="EMBL/GenBank/DDBJ databases">
        <authorList>
            <person name="Papic B."/>
        </authorList>
    </citation>
    <scope>NUCLEOTIDE SEQUENCE [LARGE SCALE GENOMIC DNA]</scope>
    <source>
        <strain evidence="3 4">L8b</strain>
    </source>
</reference>
<dbReference type="PANTHER" id="PTHR43794">
    <property type="entry name" value="AMINOHYDROLASE SSNA-RELATED"/>
    <property type="match status" value="1"/>
</dbReference>